<organism evidence="1">
    <name type="scientific">marine sediment metagenome</name>
    <dbReference type="NCBI Taxonomy" id="412755"/>
    <lineage>
        <taxon>unclassified sequences</taxon>
        <taxon>metagenomes</taxon>
        <taxon>ecological metagenomes</taxon>
    </lineage>
</organism>
<evidence type="ECO:0000313" key="1">
    <source>
        <dbReference type="EMBL" id="GAG10062.1"/>
    </source>
</evidence>
<dbReference type="Gene3D" id="3.40.50.300">
    <property type="entry name" value="P-loop containing nucleotide triphosphate hydrolases"/>
    <property type="match status" value="1"/>
</dbReference>
<proteinExistence type="predicted"/>
<comment type="caution">
    <text evidence="1">The sequence shown here is derived from an EMBL/GenBank/DDBJ whole genome shotgun (WGS) entry which is preliminary data.</text>
</comment>
<dbReference type="InterPro" id="IPR027417">
    <property type="entry name" value="P-loop_NTPase"/>
</dbReference>
<name>X0VFS2_9ZZZZ</name>
<feature type="non-terminal residue" evidence="1">
    <location>
        <position position="1"/>
    </location>
</feature>
<dbReference type="EMBL" id="BARS01025947">
    <property type="protein sequence ID" value="GAG10062.1"/>
    <property type="molecule type" value="Genomic_DNA"/>
</dbReference>
<reference evidence="1" key="1">
    <citation type="journal article" date="2014" name="Front. Microbiol.">
        <title>High frequency of phylogenetically diverse reductive dehalogenase-homologous genes in deep subseafloor sedimentary metagenomes.</title>
        <authorList>
            <person name="Kawai M."/>
            <person name="Futagami T."/>
            <person name="Toyoda A."/>
            <person name="Takaki Y."/>
            <person name="Nishi S."/>
            <person name="Hori S."/>
            <person name="Arai W."/>
            <person name="Tsubouchi T."/>
            <person name="Morono Y."/>
            <person name="Uchiyama I."/>
            <person name="Ito T."/>
            <person name="Fujiyama A."/>
            <person name="Inagaki F."/>
            <person name="Takami H."/>
        </authorList>
    </citation>
    <scope>NUCLEOTIDE SEQUENCE</scope>
    <source>
        <strain evidence="1">Expedition CK06-06</strain>
    </source>
</reference>
<sequence>RQSLLDDFKVPEEQIAIVTGDKSELEGVEVLASSCEVRFIITVAKLREGWDCPFAYVLCSVSNLTSHRAVEQIMGRVLRMPHAHRKQHTELNYAYVFATSQGFADAANALTDALVESGFNPYEARASIRPQPGQLFPSDMPLWQSVSEVVSMAPSAEAIPETIREHVHTTPAKSVIETGAGELVATLITYDGPPIPSDVEVAWQDEVSSEEEKQAVMRLARKSRGEDASPAATGKTFSIPRLVVRDGDRSELFEDQFRDSFWQLSQC</sequence>
<dbReference type="CDD" id="cd18785">
    <property type="entry name" value="SF2_C"/>
    <property type="match status" value="1"/>
</dbReference>
<dbReference type="AlphaFoldDB" id="X0VFS2"/>
<feature type="non-terminal residue" evidence="1">
    <location>
        <position position="267"/>
    </location>
</feature>
<accession>X0VFS2</accession>
<gene>
    <name evidence="1" type="ORF">S01H1_40945</name>
</gene>
<protein>
    <submittedName>
        <fullName evidence="1">Uncharacterized protein</fullName>
    </submittedName>
</protein>